<dbReference type="GO" id="GO:0072344">
    <property type="term" value="P:rescue of stalled ribosome"/>
    <property type="evidence" value="ECO:0007669"/>
    <property type="project" value="TreeGrafter"/>
</dbReference>
<name>X6N868_RETFI</name>
<dbReference type="PANTHER" id="PTHR15239:SF6">
    <property type="entry name" value="RIBOSOME QUALITY CONTROL COMPLEX SUBUNIT NEMF"/>
    <property type="match status" value="1"/>
</dbReference>
<dbReference type="OMA" id="RAYRECE"/>
<keyword evidence="1" id="KW-0175">Coiled coil</keyword>
<dbReference type="GO" id="GO:0000049">
    <property type="term" value="F:tRNA binding"/>
    <property type="evidence" value="ECO:0007669"/>
    <property type="project" value="TreeGrafter"/>
</dbReference>
<reference evidence="3 4" key="1">
    <citation type="journal article" date="2013" name="Curr. Biol.">
        <title>The Genome of the Foraminiferan Reticulomyxa filosa.</title>
        <authorList>
            <person name="Glockner G."/>
            <person name="Hulsmann N."/>
            <person name="Schleicher M."/>
            <person name="Noegel A.A."/>
            <person name="Eichinger L."/>
            <person name="Gallinger C."/>
            <person name="Pawlowski J."/>
            <person name="Sierra R."/>
            <person name="Euteneuer U."/>
            <person name="Pillet L."/>
            <person name="Moustafa A."/>
            <person name="Platzer M."/>
            <person name="Groth M."/>
            <person name="Szafranski K."/>
            <person name="Schliwa M."/>
        </authorList>
    </citation>
    <scope>NUCLEOTIDE SEQUENCE [LARGE SCALE GENOMIC DNA]</scope>
</reference>
<dbReference type="Proteomes" id="UP000023152">
    <property type="component" value="Unassembled WGS sequence"/>
</dbReference>
<comment type="caution">
    <text evidence="3">The sequence shown here is derived from an EMBL/GenBank/DDBJ whole genome shotgun (WGS) entry which is preliminary data.</text>
</comment>
<dbReference type="AlphaFoldDB" id="X6N868"/>
<evidence type="ECO:0000256" key="1">
    <source>
        <dbReference type="ARBA" id="ARBA00023054"/>
    </source>
</evidence>
<feature type="non-terminal residue" evidence="3">
    <location>
        <position position="181"/>
    </location>
</feature>
<dbReference type="InterPro" id="IPR051608">
    <property type="entry name" value="RQC_Subunit_NEMF"/>
</dbReference>
<organism evidence="3 4">
    <name type="scientific">Reticulomyxa filosa</name>
    <dbReference type="NCBI Taxonomy" id="46433"/>
    <lineage>
        <taxon>Eukaryota</taxon>
        <taxon>Sar</taxon>
        <taxon>Rhizaria</taxon>
        <taxon>Retaria</taxon>
        <taxon>Foraminifera</taxon>
        <taxon>Monothalamids</taxon>
        <taxon>Reticulomyxidae</taxon>
        <taxon>Reticulomyxa</taxon>
    </lineage>
</organism>
<dbReference type="EMBL" id="ASPP01010888">
    <property type="protein sequence ID" value="ETO22251.1"/>
    <property type="molecule type" value="Genomic_DNA"/>
</dbReference>
<dbReference type="Pfam" id="PF05833">
    <property type="entry name" value="NFACT_N"/>
    <property type="match status" value="1"/>
</dbReference>
<proteinExistence type="predicted"/>
<sequence length="181" mass="20409">MGKGRFTALDVRAIVTELKQCVLNLRVSNIYDLNSRTYLMKLAGEDKRFLVILESGVRCHITNYAREKPEMPNYFASKLRRYLKTRKLTNVEQLGRDRIIKFTFGTKPTLQMHLILEMYSGGNIILCDYNDTMLAVLRTVSINKANPTEKDTLTSASGPTAINTTKVNAVTNDAITTVANQ</sequence>
<dbReference type="GO" id="GO:0005737">
    <property type="term" value="C:cytoplasm"/>
    <property type="evidence" value="ECO:0007669"/>
    <property type="project" value="UniProtKB-ARBA"/>
</dbReference>
<dbReference type="GO" id="GO:1990112">
    <property type="term" value="C:RQC complex"/>
    <property type="evidence" value="ECO:0007669"/>
    <property type="project" value="TreeGrafter"/>
</dbReference>
<evidence type="ECO:0000256" key="2">
    <source>
        <dbReference type="ARBA" id="ARBA00070414"/>
    </source>
</evidence>
<evidence type="ECO:0000313" key="3">
    <source>
        <dbReference type="EMBL" id="ETO22251.1"/>
    </source>
</evidence>
<dbReference type="Gene3D" id="2.30.310.10">
    <property type="entry name" value="ibrinogen binding protein from staphylococcus aureus domain"/>
    <property type="match status" value="1"/>
</dbReference>
<protein>
    <recommendedName>
        <fullName evidence="2">Ribosome quality control complex subunit 2</fullName>
    </recommendedName>
</protein>
<gene>
    <name evidence="3" type="ORF">RFI_14949</name>
</gene>
<dbReference type="FunFam" id="2.30.310.10:FF:000003">
    <property type="entry name" value="Zinc knuckle domain containing protein"/>
    <property type="match status" value="1"/>
</dbReference>
<dbReference type="PANTHER" id="PTHR15239">
    <property type="entry name" value="NUCLEAR EXPORT MEDIATOR FACTOR NEMF"/>
    <property type="match status" value="1"/>
</dbReference>
<dbReference type="GO" id="GO:0043023">
    <property type="term" value="F:ribosomal large subunit binding"/>
    <property type="evidence" value="ECO:0007669"/>
    <property type="project" value="TreeGrafter"/>
</dbReference>
<dbReference type="GO" id="GO:1990116">
    <property type="term" value="P:ribosome-associated ubiquitin-dependent protein catabolic process"/>
    <property type="evidence" value="ECO:0007669"/>
    <property type="project" value="TreeGrafter"/>
</dbReference>
<accession>X6N868</accession>
<evidence type="ECO:0000313" key="4">
    <source>
        <dbReference type="Proteomes" id="UP000023152"/>
    </source>
</evidence>
<keyword evidence="4" id="KW-1185">Reference proteome</keyword>
<dbReference type="OrthoDB" id="207084at2759"/>